<feature type="compositionally biased region" description="Basic and acidic residues" evidence="1">
    <location>
        <begin position="140"/>
        <end position="151"/>
    </location>
</feature>
<feature type="compositionally biased region" description="Polar residues" evidence="1">
    <location>
        <begin position="235"/>
        <end position="253"/>
    </location>
</feature>
<dbReference type="WBParaSite" id="SPAL_0000300000.1">
    <property type="protein sequence ID" value="SPAL_0000300000.1"/>
    <property type="gene ID" value="SPAL_0000300000"/>
</dbReference>
<feature type="compositionally biased region" description="Basic and acidic residues" evidence="1">
    <location>
        <begin position="202"/>
        <end position="216"/>
    </location>
</feature>
<feature type="region of interest" description="Disordered" evidence="1">
    <location>
        <begin position="140"/>
        <end position="260"/>
    </location>
</feature>
<feature type="compositionally biased region" description="Basic residues" evidence="1">
    <location>
        <begin position="217"/>
        <end position="230"/>
    </location>
</feature>
<accession>A0A0N5BAD0</accession>
<reference evidence="3" key="1">
    <citation type="submission" date="2017-02" db="UniProtKB">
        <authorList>
            <consortium name="WormBaseParasite"/>
        </authorList>
    </citation>
    <scope>IDENTIFICATION</scope>
</reference>
<feature type="compositionally biased region" description="Polar residues" evidence="1">
    <location>
        <begin position="152"/>
        <end position="165"/>
    </location>
</feature>
<dbReference type="AlphaFoldDB" id="A0A0N5BAD0"/>
<evidence type="ECO:0000256" key="1">
    <source>
        <dbReference type="SAM" id="MobiDB-lite"/>
    </source>
</evidence>
<name>A0A0N5BAD0_STREA</name>
<proteinExistence type="predicted"/>
<evidence type="ECO:0000313" key="3">
    <source>
        <dbReference type="WBParaSite" id="SPAL_0000300000.1"/>
    </source>
</evidence>
<protein>
    <submittedName>
        <fullName evidence="3">INCENP_ARK-bind domain-containing protein</fullName>
    </submittedName>
</protein>
<sequence>MSCDSVGVCRLLEKADRDPNLIPTYSACTPFDEEILGRTHENDELEDFINALERNYKVRMQPMFKVYEEEKQKDLNLIKERKDQPGFSRYPLRNKEDNIYNQDKKLHLKKIKRNSTVCTKHRRRTSVIRKAVAEKNREKALKAKEERERRQNAVQSRLQDLNLQDNRCPGRFAAPLATEKKKAIPAAPPKRDHPKAGANNEKCNRIHDAKPKEKNCRRSVKKRTTKKRSVRKELNASTSSIDSESENRGNNTSGKEHLKPIKGVLKKKLPGKSDHNKSVRFNETTMMFDIEKLSPHDATNVVYNFDLNDAPSWAKDENLDLLMGEIANIEDDNDFPFHSPSLIEY</sequence>
<evidence type="ECO:0000313" key="2">
    <source>
        <dbReference type="Proteomes" id="UP000046392"/>
    </source>
</evidence>
<dbReference type="Proteomes" id="UP000046392">
    <property type="component" value="Unplaced"/>
</dbReference>
<keyword evidence="2" id="KW-1185">Reference proteome</keyword>
<organism evidence="2 3">
    <name type="scientific">Strongyloides papillosus</name>
    <name type="common">Intestinal threadworm</name>
    <dbReference type="NCBI Taxonomy" id="174720"/>
    <lineage>
        <taxon>Eukaryota</taxon>
        <taxon>Metazoa</taxon>
        <taxon>Ecdysozoa</taxon>
        <taxon>Nematoda</taxon>
        <taxon>Chromadorea</taxon>
        <taxon>Rhabditida</taxon>
        <taxon>Tylenchina</taxon>
        <taxon>Panagrolaimomorpha</taxon>
        <taxon>Strongyloidoidea</taxon>
        <taxon>Strongyloididae</taxon>
        <taxon>Strongyloides</taxon>
    </lineage>
</organism>